<evidence type="ECO:0000256" key="1">
    <source>
        <dbReference type="ARBA" id="ARBA00022617"/>
    </source>
</evidence>
<dbReference type="InterPro" id="IPR036282">
    <property type="entry name" value="Glutathione-S-Trfase_C_sf"/>
</dbReference>
<dbReference type="InterPro" id="IPR036249">
    <property type="entry name" value="Thioredoxin-like_sf"/>
</dbReference>
<dbReference type="EMBL" id="JAAOAS010000587">
    <property type="protein sequence ID" value="KAF5573632.1"/>
    <property type="molecule type" value="Genomic_DNA"/>
</dbReference>
<dbReference type="SUPFAM" id="SSF47616">
    <property type="entry name" value="GST C-terminal domain-like"/>
    <property type="match status" value="1"/>
</dbReference>
<dbReference type="Gene3D" id="1.10.630.10">
    <property type="entry name" value="Cytochrome P450"/>
    <property type="match status" value="1"/>
</dbReference>
<dbReference type="SUPFAM" id="SSF48264">
    <property type="entry name" value="Cytochrome P450"/>
    <property type="match status" value="1"/>
</dbReference>
<dbReference type="Proteomes" id="UP000546213">
    <property type="component" value="Unassembled WGS sequence"/>
</dbReference>
<proteinExistence type="predicted"/>
<evidence type="ECO:0000256" key="2">
    <source>
        <dbReference type="ARBA" id="ARBA00022723"/>
    </source>
</evidence>
<dbReference type="InterPro" id="IPR004045">
    <property type="entry name" value="Glutathione_S-Trfase_N"/>
</dbReference>
<accession>A0A8H5KI63</accession>
<sequence>MQKGEHLEPNYVQNFHPFGRLPVLNDGGIRLFESRAICEYLVAKYGPHSPLQRRTEHNYAELATYEQAASVEYSYFDPTMKSLAYEKMFKRFMGRGDPDKATVERLEADLVQVFQHYEKVLSHSDYLAGNSSWYNASSVPHAPFKDLFTDLDDARHATNRRLVANLYSTSTLRSMEPEVEDCIKAYKQKLESLAHSRMNMDLQFWMQCYAFDVISQITLDKRFGFLDSGADRGGMFASLHEYLKYCAVVGVEHEWHETLFWFMSKLPARGLAYVAQFTGEQINQRKQALKVGSLAEKTQKKDFLSKLFHLHDENPERFPDGAIFTTCNTNIGAGSDTTSISLCAIMQNLAESPALRREVDARYEDLGEPDFIPFNETQSMKYLQACIKEALRLHPATGLPLERVVPRGGVALSGTYFPAGTIVGVNTWVMHRNQDVFGVDADTFMPERWLNQSKERLSLMEASWIP</sequence>
<dbReference type="Pfam" id="PF02798">
    <property type="entry name" value="GST_N"/>
    <property type="match status" value="1"/>
</dbReference>
<comment type="caution">
    <text evidence="5">The sequence shown here is derived from an EMBL/GenBank/DDBJ whole genome shotgun (WGS) entry which is preliminary data.</text>
</comment>
<evidence type="ECO:0000256" key="3">
    <source>
        <dbReference type="ARBA" id="ARBA00023004"/>
    </source>
</evidence>
<dbReference type="PANTHER" id="PTHR24305:SF190">
    <property type="entry name" value="P450, PUTATIVE (EUROFUNG)-RELATED"/>
    <property type="match status" value="1"/>
</dbReference>
<protein>
    <submittedName>
        <fullName evidence="5">Cytochrome P450 monooxygenase oxidoreductase</fullName>
    </submittedName>
</protein>
<dbReference type="PANTHER" id="PTHR24305">
    <property type="entry name" value="CYTOCHROME P450"/>
    <property type="match status" value="1"/>
</dbReference>
<dbReference type="Gene3D" id="3.40.30.10">
    <property type="entry name" value="Glutaredoxin"/>
    <property type="match status" value="1"/>
</dbReference>
<dbReference type="Pfam" id="PF00067">
    <property type="entry name" value="p450"/>
    <property type="match status" value="1"/>
</dbReference>
<dbReference type="GO" id="GO:0016705">
    <property type="term" value="F:oxidoreductase activity, acting on paired donors, with incorporation or reduction of molecular oxygen"/>
    <property type="evidence" value="ECO:0007669"/>
    <property type="project" value="InterPro"/>
</dbReference>
<dbReference type="AlphaFoldDB" id="A0A8H5KI63"/>
<keyword evidence="1" id="KW-0349">Heme</keyword>
<dbReference type="GO" id="GO:0020037">
    <property type="term" value="F:heme binding"/>
    <property type="evidence" value="ECO:0007669"/>
    <property type="project" value="InterPro"/>
</dbReference>
<evidence type="ECO:0000313" key="6">
    <source>
        <dbReference type="Proteomes" id="UP000546213"/>
    </source>
</evidence>
<evidence type="ECO:0000313" key="5">
    <source>
        <dbReference type="EMBL" id="KAF5573632.1"/>
    </source>
</evidence>
<dbReference type="GO" id="GO:0005506">
    <property type="term" value="F:iron ion binding"/>
    <property type="evidence" value="ECO:0007669"/>
    <property type="project" value="InterPro"/>
</dbReference>
<dbReference type="InterPro" id="IPR001128">
    <property type="entry name" value="Cyt_P450"/>
</dbReference>
<name>A0A8H5KI63_9HYPO</name>
<keyword evidence="6" id="KW-1185">Reference proteome</keyword>
<dbReference type="GO" id="GO:0004497">
    <property type="term" value="F:monooxygenase activity"/>
    <property type="evidence" value="ECO:0007669"/>
    <property type="project" value="UniProtKB-KW"/>
</dbReference>
<keyword evidence="5" id="KW-0503">Monooxygenase</keyword>
<dbReference type="InterPro" id="IPR036396">
    <property type="entry name" value="Cyt_P450_sf"/>
</dbReference>
<keyword evidence="3" id="KW-0408">Iron</keyword>
<reference evidence="5 6" key="1">
    <citation type="submission" date="2020-05" db="EMBL/GenBank/DDBJ databases">
        <title>Identification and distribution of gene clusters putatively required for synthesis of sphingolipid metabolism inhibitors in phylogenetically diverse species of the filamentous fungus Fusarium.</title>
        <authorList>
            <person name="Kim H.-S."/>
            <person name="Busman M."/>
            <person name="Brown D.W."/>
            <person name="Divon H."/>
            <person name="Uhlig S."/>
            <person name="Proctor R.H."/>
        </authorList>
    </citation>
    <scope>NUCLEOTIDE SEQUENCE [LARGE SCALE GENOMIC DNA]</scope>
    <source>
        <strain evidence="5 6">NRRL 36939</strain>
    </source>
</reference>
<dbReference type="SUPFAM" id="SSF52833">
    <property type="entry name" value="Thioredoxin-like"/>
    <property type="match status" value="1"/>
</dbReference>
<feature type="non-terminal residue" evidence="5">
    <location>
        <position position="1"/>
    </location>
</feature>
<evidence type="ECO:0000259" key="4">
    <source>
        <dbReference type="PROSITE" id="PS50404"/>
    </source>
</evidence>
<dbReference type="PROSITE" id="PS50404">
    <property type="entry name" value="GST_NTER"/>
    <property type="match status" value="1"/>
</dbReference>
<organism evidence="5 6">
    <name type="scientific">Fusarium pseudocircinatum</name>
    <dbReference type="NCBI Taxonomy" id="56676"/>
    <lineage>
        <taxon>Eukaryota</taxon>
        <taxon>Fungi</taxon>
        <taxon>Dikarya</taxon>
        <taxon>Ascomycota</taxon>
        <taxon>Pezizomycotina</taxon>
        <taxon>Sordariomycetes</taxon>
        <taxon>Hypocreomycetidae</taxon>
        <taxon>Hypocreales</taxon>
        <taxon>Nectriaceae</taxon>
        <taxon>Fusarium</taxon>
        <taxon>Fusarium fujikuroi species complex</taxon>
    </lineage>
</organism>
<keyword evidence="5" id="KW-0560">Oxidoreductase</keyword>
<keyword evidence="2" id="KW-0479">Metal-binding</keyword>
<dbReference type="OrthoDB" id="3934656at2759"/>
<dbReference type="InterPro" id="IPR050121">
    <property type="entry name" value="Cytochrome_P450_monoxygenase"/>
</dbReference>
<feature type="domain" description="GST N-terminal" evidence="4">
    <location>
        <begin position="1"/>
        <end position="49"/>
    </location>
</feature>
<gene>
    <name evidence="5" type="ORF">FPCIR_13906</name>
</gene>